<organism evidence="3 4">
    <name type="scientific">Aquirufa avitistagni</name>
    <dbReference type="NCBI Taxonomy" id="3104728"/>
    <lineage>
        <taxon>Bacteria</taxon>
        <taxon>Pseudomonadati</taxon>
        <taxon>Bacteroidota</taxon>
        <taxon>Cytophagia</taxon>
        <taxon>Cytophagales</taxon>
        <taxon>Flectobacillaceae</taxon>
        <taxon>Aquirufa</taxon>
    </lineage>
</organism>
<dbReference type="InterPro" id="IPR014756">
    <property type="entry name" value="Ig_E-set"/>
</dbReference>
<dbReference type="InterPro" id="IPR031345">
    <property type="entry name" value="T9SS_Plug_N"/>
</dbReference>
<gene>
    <name evidence="3" type="ORF">U0R10_04450</name>
</gene>
<feature type="chain" id="PRO_5045498437" evidence="1">
    <location>
        <begin position="20"/>
        <end position="412"/>
    </location>
</feature>
<protein>
    <submittedName>
        <fullName evidence="3">Type IX secretion system plug protein domain-containing protein</fullName>
    </submittedName>
</protein>
<keyword evidence="1" id="KW-0732">Signal</keyword>
<dbReference type="RefSeq" id="WP_377982741.1">
    <property type="nucleotide sequence ID" value="NZ_JBBKXZ010000001.1"/>
</dbReference>
<keyword evidence="4" id="KW-1185">Reference proteome</keyword>
<accession>A0ABW6DAD1</accession>
<evidence type="ECO:0000313" key="3">
    <source>
        <dbReference type="EMBL" id="MFD3393862.1"/>
    </source>
</evidence>
<reference evidence="3 4" key="1">
    <citation type="submission" date="2024-03" db="EMBL/GenBank/DDBJ databases">
        <title>Aquirufa genome sequencing.</title>
        <authorList>
            <person name="Pitt A."/>
            <person name="Hahn M.W."/>
        </authorList>
    </citation>
    <scope>NUCLEOTIDE SEQUENCE [LARGE SCALE GENOMIC DNA]</scope>
    <source>
        <strain evidence="3 4">OSTEICH-129V</strain>
    </source>
</reference>
<feature type="signal peptide" evidence="1">
    <location>
        <begin position="1"/>
        <end position="19"/>
    </location>
</feature>
<dbReference type="InterPro" id="IPR013783">
    <property type="entry name" value="Ig-like_fold"/>
</dbReference>
<dbReference type="Pfam" id="PF17116">
    <property type="entry name" value="T9SS_plug_1st"/>
    <property type="match status" value="1"/>
</dbReference>
<dbReference type="SUPFAM" id="SSF81296">
    <property type="entry name" value="E set domains"/>
    <property type="match status" value="1"/>
</dbReference>
<sequence>MKRGLLICFIMLSSTWVNAQINSTIRREHIMTVYVGNLDPQQYIQSHPVIDIHQQDAWFLSFDDLALKPNPYFLRIISCQADWTPSSLSEIEYLQDFNDIPLRDAKSSMGTKVPYLHYRVPLPKVRISGNYIAQVYANRNKRDTVFTQRFSIVENELQVGATVQFGQNNASRATSHVLQIQLKYPDGLMIQSEDDLRVFVRKNNEPDFILKNLPKPVINGMDRTIRFPAFNQENSVLAGNEYRLIDLRSVQQKLNFVSSIDERETETIVKTQIEVPQGLYTYTERRDLNGHYIISNYENVQDTRYADYVICQFNLKATNQAPEDVYVTGGFNNYQKNATNKMTYNAATGMYQANLMLKQGIYNYRFETKNPSDYLEGNYAQTENQYDILVYYRKPGTRIDALVGFQRINSIR</sequence>
<dbReference type="Gene3D" id="2.60.40.10">
    <property type="entry name" value="Immunoglobulins"/>
    <property type="match status" value="1"/>
</dbReference>
<dbReference type="Proteomes" id="UP001598138">
    <property type="component" value="Unassembled WGS sequence"/>
</dbReference>
<evidence type="ECO:0000313" key="4">
    <source>
        <dbReference type="Proteomes" id="UP001598138"/>
    </source>
</evidence>
<evidence type="ECO:0000259" key="2">
    <source>
        <dbReference type="Pfam" id="PF17116"/>
    </source>
</evidence>
<name>A0ABW6DAD1_9BACT</name>
<comment type="caution">
    <text evidence="3">The sequence shown here is derived from an EMBL/GenBank/DDBJ whole genome shotgun (WGS) entry which is preliminary data.</text>
</comment>
<feature type="domain" description="Type 9 secretion system plug protein N-terminal" evidence="2">
    <location>
        <begin position="39"/>
        <end position="154"/>
    </location>
</feature>
<proteinExistence type="predicted"/>
<evidence type="ECO:0000256" key="1">
    <source>
        <dbReference type="SAM" id="SignalP"/>
    </source>
</evidence>
<dbReference type="EMBL" id="JBBKXZ010000001">
    <property type="protein sequence ID" value="MFD3393862.1"/>
    <property type="molecule type" value="Genomic_DNA"/>
</dbReference>